<keyword evidence="4" id="KW-1185">Reference proteome</keyword>
<accession>A0A6G0VZM9</accession>
<dbReference type="Proteomes" id="UP000478052">
    <property type="component" value="Unassembled WGS sequence"/>
</dbReference>
<comment type="caution">
    <text evidence="3">The sequence shown here is derived from an EMBL/GenBank/DDBJ whole genome shotgun (WGS) entry which is preliminary data.</text>
</comment>
<dbReference type="AlphaFoldDB" id="A0A6G0VZM9"/>
<gene>
    <name evidence="3" type="ORF">FWK35_00033129</name>
</gene>
<evidence type="ECO:0000259" key="2">
    <source>
        <dbReference type="PROSITE" id="PS50966"/>
    </source>
</evidence>
<dbReference type="InterPro" id="IPR007527">
    <property type="entry name" value="Znf_SWIM"/>
</dbReference>
<evidence type="ECO:0000313" key="4">
    <source>
        <dbReference type="Proteomes" id="UP000478052"/>
    </source>
</evidence>
<dbReference type="PANTHER" id="PTHR47526:SF3">
    <property type="entry name" value="PHD-TYPE DOMAIN-CONTAINING PROTEIN"/>
    <property type="match status" value="1"/>
</dbReference>
<feature type="domain" description="SWIM-type" evidence="2">
    <location>
        <begin position="72"/>
        <end position="104"/>
    </location>
</feature>
<dbReference type="SUPFAM" id="SSF52980">
    <property type="entry name" value="Restriction endonuclease-like"/>
    <property type="match status" value="1"/>
</dbReference>
<organism evidence="3 4">
    <name type="scientific">Aphis craccivora</name>
    <name type="common">Cowpea aphid</name>
    <dbReference type="NCBI Taxonomy" id="307492"/>
    <lineage>
        <taxon>Eukaryota</taxon>
        <taxon>Metazoa</taxon>
        <taxon>Ecdysozoa</taxon>
        <taxon>Arthropoda</taxon>
        <taxon>Hexapoda</taxon>
        <taxon>Insecta</taxon>
        <taxon>Pterygota</taxon>
        <taxon>Neoptera</taxon>
        <taxon>Paraneoptera</taxon>
        <taxon>Hemiptera</taxon>
        <taxon>Sternorrhyncha</taxon>
        <taxon>Aphidomorpha</taxon>
        <taxon>Aphidoidea</taxon>
        <taxon>Aphididae</taxon>
        <taxon>Aphidini</taxon>
        <taxon>Aphis</taxon>
        <taxon>Aphis</taxon>
    </lineage>
</organism>
<dbReference type="EMBL" id="VUJU01010892">
    <property type="protein sequence ID" value="KAF0712534.1"/>
    <property type="molecule type" value="Genomic_DNA"/>
</dbReference>
<dbReference type="OrthoDB" id="6589834at2759"/>
<dbReference type="Pfam" id="PF09588">
    <property type="entry name" value="YqaJ"/>
    <property type="match status" value="1"/>
</dbReference>
<dbReference type="CDD" id="cd22343">
    <property type="entry name" value="PDDEXK_lambda_exonuclease-like"/>
    <property type="match status" value="1"/>
</dbReference>
<dbReference type="GO" id="GO:0008270">
    <property type="term" value="F:zinc ion binding"/>
    <property type="evidence" value="ECO:0007669"/>
    <property type="project" value="UniProtKB-KW"/>
</dbReference>
<dbReference type="InterPro" id="IPR019080">
    <property type="entry name" value="YqaJ_viral_recombinase"/>
</dbReference>
<proteinExistence type="predicted"/>
<evidence type="ECO:0000313" key="3">
    <source>
        <dbReference type="EMBL" id="KAF0712534.1"/>
    </source>
</evidence>
<sequence>MDTICLSEIYRFCNATPTTRNMVEGENVLNSGHIINCGYVNKNEMSIDIFATCLQTSSIRDKPHEINGNLHFKSSWEIIELNCTCKAGASQRCKHVVGVLLHIFRCGINALEPISQTDRQCIWSEQKSILQKYTPKPLKDHPIFYQKLSISNSSMPEEVEKRITQLLLEKNKNSAISKHRTGRQSTMNNEISISKEKEEFYHFLNLITTRREEYSIKINYTFAPLRECCQQNYDILMSANIGQICFESKKSRYIWEKERKLRITGSRCYSLYTYTTNKKPNWVTKAQKYFNIINFSNKYVRHGIANEPIARQLYVDTNPNCTIFEPGLLVSHENPWTGYSADGIVFESGKPSKLLEIKCPFMGKNFGIKKLLKTCKYLEKKNGTYCLKNRHAYYGQIQLGMHLFNLSSTDFCIYSSFNNSMYVINVKKDNNFIFEMLNILKKVYFDYMLHVNCLENI</sequence>
<dbReference type="InterPro" id="IPR011604">
    <property type="entry name" value="PDDEXK-like_dom_sf"/>
</dbReference>
<keyword evidence="1" id="KW-0862">Zinc</keyword>
<dbReference type="PROSITE" id="PS50966">
    <property type="entry name" value="ZF_SWIM"/>
    <property type="match status" value="1"/>
</dbReference>
<protein>
    <submittedName>
        <fullName evidence="3">SWIM-type domain-containing protein</fullName>
    </submittedName>
</protein>
<keyword evidence="1" id="KW-0863">Zinc-finger</keyword>
<dbReference type="PANTHER" id="PTHR47526">
    <property type="entry name" value="ATP-DEPENDENT DNA HELICASE"/>
    <property type="match status" value="1"/>
</dbReference>
<dbReference type="Gene3D" id="3.90.320.10">
    <property type="match status" value="1"/>
</dbReference>
<reference evidence="3 4" key="1">
    <citation type="submission" date="2019-08" db="EMBL/GenBank/DDBJ databases">
        <title>Whole genome of Aphis craccivora.</title>
        <authorList>
            <person name="Voronova N.V."/>
            <person name="Shulinski R.S."/>
            <person name="Bandarenka Y.V."/>
            <person name="Zhorov D.G."/>
            <person name="Warner D."/>
        </authorList>
    </citation>
    <scope>NUCLEOTIDE SEQUENCE [LARGE SCALE GENOMIC DNA]</scope>
    <source>
        <strain evidence="3">180601</strain>
        <tissue evidence="3">Whole Body</tissue>
    </source>
</reference>
<keyword evidence="1" id="KW-0479">Metal-binding</keyword>
<dbReference type="GO" id="GO:0006281">
    <property type="term" value="P:DNA repair"/>
    <property type="evidence" value="ECO:0007669"/>
    <property type="project" value="UniProtKB-ARBA"/>
</dbReference>
<dbReference type="InterPro" id="IPR011335">
    <property type="entry name" value="Restrct_endonuc-II-like"/>
</dbReference>
<name>A0A6G0VZM9_APHCR</name>
<evidence type="ECO:0000256" key="1">
    <source>
        <dbReference type="PROSITE-ProRule" id="PRU00325"/>
    </source>
</evidence>